<dbReference type="STRING" id="32507.ENSNBRP00000005002"/>
<evidence type="ECO:0000313" key="4">
    <source>
        <dbReference type="Proteomes" id="UP000261580"/>
    </source>
</evidence>
<keyword evidence="2" id="KW-0812">Transmembrane</keyword>
<organism evidence="3 4">
    <name type="scientific">Neolamprologus brichardi</name>
    <name type="common">Fairy cichlid</name>
    <name type="synonym">Lamprologus brichardi</name>
    <dbReference type="NCBI Taxonomy" id="32507"/>
    <lineage>
        <taxon>Eukaryota</taxon>
        <taxon>Metazoa</taxon>
        <taxon>Chordata</taxon>
        <taxon>Craniata</taxon>
        <taxon>Vertebrata</taxon>
        <taxon>Euteleostomi</taxon>
        <taxon>Actinopterygii</taxon>
        <taxon>Neopterygii</taxon>
        <taxon>Teleostei</taxon>
        <taxon>Neoteleostei</taxon>
        <taxon>Acanthomorphata</taxon>
        <taxon>Ovalentaria</taxon>
        <taxon>Cichlomorphae</taxon>
        <taxon>Cichliformes</taxon>
        <taxon>Cichlidae</taxon>
        <taxon>African cichlids</taxon>
        <taxon>Pseudocrenilabrinae</taxon>
        <taxon>Lamprologini</taxon>
        <taxon>Neolamprologus</taxon>
    </lineage>
</organism>
<reference evidence="3" key="1">
    <citation type="submission" date="2025-08" db="UniProtKB">
        <authorList>
            <consortium name="Ensembl"/>
        </authorList>
    </citation>
    <scope>IDENTIFICATION</scope>
</reference>
<dbReference type="OMA" id="CHNILCS"/>
<evidence type="ECO:0000256" key="1">
    <source>
        <dbReference type="SAM" id="MobiDB-lite"/>
    </source>
</evidence>
<keyword evidence="2" id="KW-0472">Membrane</keyword>
<accession>A0A3Q4GNR9</accession>
<protein>
    <submittedName>
        <fullName evidence="3">Uncharacterized protein</fullName>
    </submittedName>
</protein>
<dbReference type="Bgee" id="ENSNBRG00000003977">
    <property type="expression patterns" value="Expressed in testis and 3 other cell types or tissues"/>
</dbReference>
<feature type="region of interest" description="Disordered" evidence="1">
    <location>
        <begin position="295"/>
        <end position="315"/>
    </location>
</feature>
<reference evidence="3" key="2">
    <citation type="submission" date="2025-09" db="UniProtKB">
        <authorList>
            <consortium name="Ensembl"/>
        </authorList>
    </citation>
    <scope>IDENTIFICATION</scope>
</reference>
<dbReference type="Ensembl" id="ENSNBRT00000005156.1">
    <property type="protein sequence ID" value="ENSNBRP00000005002.1"/>
    <property type="gene ID" value="ENSNBRG00000003977.1"/>
</dbReference>
<evidence type="ECO:0000313" key="3">
    <source>
        <dbReference type="Ensembl" id="ENSNBRP00000005002.1"/>
    </source>
</evidence>
<feature type="transmembrane region" description="Helical" evidence="2">
    <location>
        <begin position="50"/>
        <end position="80"/>
    </location>
</feature>
<name>A0A3Q4GNR9_NEOBR</name>
<keyword evidence="4" id="KW-1185">Reference proteome</keyword>
<keyword evidence="2" id="KW-1133">Transmembrane helix</keyword>
<dbReference type="GeneTree" id="ENSGT00940000177781"/>
<evidence type="ECO:0000256" key="2">
    <source>
        <dbReference type="SAM" id="Phobius"/>
    </source>
</evidence>
<dbReference type="AlphaFoldDB" id="A0A3Q4GNR9"/>
<feature type="compositionally biased region" description="Pro residues" evidence="1">
    <location>
        <begin position="295"/>
        <end position="306"/>
    </location>
</feature>
<dbReference type="Proteomes" id="UP000261580">
    <property type="component" value="Unassembled WGS sequence"/>
</dbReference>
<sequence length="429" mass="47955">ASLTENSSQEGEECAQEEVKQVLEPVSHKALVAEQRKQVATPLERCHSKLLLHISIFHCFIFTLPLMLFPLSFLLLPLLFSKVQARIAFSSYLQRVQQRLLAESRDNTISAWPDNGNDQMELVIRFLRKAASNLQQDIKVVLPSRQLPLQDRRRILSHQLGEFIHCYNKETEHMVKKQEISKEEHCVNPKVFQEYISAASENDLEEVLTFYTQKNKSATVFLGTKVRGIKKDVREVNASRDSGNCDNSKYIQAEVRMVKTQPEVQSSQHRSSFPVTLDCMHNHLQHCSPASLPLHCPPPPPPPQPPSYAQSLAKSHLCHSESLSDPPAYTSAHVVTQPPRVMWTAAPTGSNAATTGPSTQVLRRIQSFTSSMAGSAAAPSVPSATHIYSQKLSRPTSAGQGNLSCTACWCFKSNSQRCSHLFLFVFLSQ</sequence>
<proteinExistence type="predicted"/>